<dbReference type="InterPro" id="IPR011322">
    <property type="entry name" value="N-reg_PII-like_a/b"/>
</dbReference>
<dbReference type="GO" id="GO:0010038">
    <property type="term" value="P:response to metal ion"/>
    <property type="evidence" value="ECO:0007669"/>
    <property type="project" value="InterPro"/>
</dbReference>
<reference evidence="4" key="1">
    <citation type="submission" date="2017-02" db="EMBL/GenBank/DDBJ databases">
        <authorList>
            <person name="Dridi B."/>
        </authorList>
    </citation>
    <scope>NUCLEOTIDE SEQUENCE [LARGE SCALE GENOMIC DNA]</scope>
    <source>
        <strain evidence="4">B Co 03.10</strain>
    </source>
</reference>
<dbReference type="EMBL" id="FWFF01000017">
    <property type="protein sequence ID" value="SLM99133.1"/>
    <property type="molecule type" value="Genomic_DNA"/>
</dbReference>
<dbReference type="SUPFAM" id="SSF54913">
    <property type="entry name" value="GlnB-like"/>
    <property type="match status" value="1"/>
</dbReference>
<accession>A0A1X6XJ20</accession>
<sequence length="141" mass="15298">MTGTPQQPDNESEAESDTESEAERATESGSQPGTQPALLTAETTTDSREVAEHLASAAVERGIAACVQISAIRSYYRWEGEVQNDPEFLLTFKTTAAAADGPLKDFLDREHPYDEPELIILPIIGGSDSYLAWIAESVTHD</sequence>
<feature type="compositionally biased region" description="Acidic residues" evidence="2">
    <location>
        <begin position="10"/>
        <end position="20"/>
    </location>
</feature>
<evidence type="ECO:0000313" key="4">
    <source>
        <dbReference type="Proteomes" id="UP000196581"/>
    </source>
</evidence>
<dbReference type="GO" id="GO:0005507">
    <property type="term" value="F:copper ion binding"/>
    <property type="evidence" value="ECO:0007669"/>
    <property type="project" value="TreeGrafter"/>
</dbReference>
<name>A0A1X6XJ20_9MICO</name>
<feature type="region of interest" description="Disordered" evidence="2">
    <location>
        <begin position="1"/>
        <end position="48"/>
    </location>
</feature>
<comment type="similarity">
    <text evidence="1">Belongs to the CutA family.</text>
</comment>
<gene>
    <name evidence="3" type="ORF">FM105_10335</name>
</gene>
<dbReference type="AlphaFoldDB" id="A0A1X6XJ20"/>
<dbReference type="PANTHER" id="PTHR23419">
    <property type="entry name" value="DIVALENT CATION TOLERANCE CUTA-RELATED"/>
    <property type="match status" value="1"/>
</dbReference>
<proteinExistence type="inferred from homology"/>
<protein>
    <submittedName>
        <fullName evidence="3">Periplasmic divalent cation tolerance protein CutA</fullName>
    </submittedName>
</protein>
<evidence type="ECO:0000256" key="1">
    <source>
        <dbReference type="ARBA" id="ARBA00010169"/>
    </source>
</evidence>
<evidence type="ECO:0000256" key="2">
    <source>
        <dbReference type="SAM" id="MobiDB-lite"/>
    </source>
</evidence>
<dbReference type="InterPro" id="IPR015867">
    <property type="entry name" value="N-reg_PII/ATP_PRibTrfase_C"/>
</dbReference>
<dbReference type="RefSeq" id="WP_087007873.1">
    <property type="nucleotide sequence ID" value="NZ_FWFF01000017.1"/>
</dbReference>
<organism evidence="3 4">
    <name type="scientific">Brevibacterium yomogidense</name>
    <dbReference type="NCBI Taxonomy" id="946573"/>
    <lineage>
        <taxon>Bacteria</taxon>
        <taxon>Bacillati</taxon>
        <taxon>Actinomycetota</taxon>
        <taxon>Actinomycetes</taxon>
        <taxon>Micrococcales</taxon>
        <taxon>Brevibacteriaceae</taxon>
        <taxon>Brevibacterium</taxon>
    </lineage>
</organism>
<keyword evidence="4" id="KW-1185">Reference proteome</keyword>
<dbReference type="Proteomes" id="UP000196581">
    <property type="component" value="Unassembled WGS sequence"/>
</dbReference>
<dbReference type="Gene3D" id="3.30.70.120">
    <property type="match status" value="1"/>
</dbReference>
<dbReference type="Pfam" id="PF03091">
    <property type="entry name" value="CutA1"/>
    <property type="match status" value="1"/>
</dbReference>
<evidence type="ECO:0000313" key="3">
    <source>
        <dbReference type="EMBL" id="SLM99133.1"/>
    </source>
</evidence>
<dbReference type="PANTHER" id="PTHR23419:SF8">
    <property type="entry name" value="FI09726P"/>
    <property type="match status" value="1"/>
</dbReference>
<dbReference type="InterPro" id="IPR004323">
    <property type="entry name" value="Ion_tolerance_CutA"/>
</dbReference>